<dbReference type="EMBL" id="JACIFU010000001">
    <property type="protein sequence ID" value="MBB4172514.1"/>
    <property type="molecule type" value="Genomic_DNA"/>
</dbReference>
<dbReference type="GO" id="GO:0005886">
    <property type="term" value="C:plasma membrane"/>
    <property type="evidence" value="ECO:0007669"/>
    <property type="project" value="UniProtKB-SubCell"/>
</dbReference>
<evidence type="ECO:0000256" key="2">
    <source>
        <dbReference type="ARBA" id="ARBA00022475"/>
    </source>
</evidence>
<dbReference type="InterPro" id="IPR051800">
    <property type="entry name" value="PqiA-PqiB_transport"/>
</dbReference>
<evidence type="ECO:0000256" key="4">
    <source>
        <dbReference type="ARBA" id="ARBA00022692"/>
    </source>
</evidence>
<keyword evidence="5 7" id="KW-1133">Transmembrane helix</keyword>
<gene>
    <name evidence="9" type="ORF">GGR93_000275</name>
</gene>
<evidence type="ECO:0000256" key="7">
    <source>
        <dbReference type="SAM" id="Phobius"/>
    </source>
</evidence>
<keyword evidence="4 7" id="KW-0812">Transmembrane</keyword>
<dbReference type="OrthoDB" id="9806984at2"/>
<reference evidence="9 10" key="1">
    <citation type="submission" date="2020-08" db="EMBL/GenBank/DDBJ databases">
        <title>Genomic Encyclopedia of Type Strains, Phase IV (KMG-IV): sequencing the most valuable type-strain genomes for metagenomic binning, comparative biology and taxonomic classification.</title>
        <authorList>
            <person name="Goeker M."/>
        </authorList>
    </citation>
    <scope>NUCLEOTIDE SEQUENCE [LARGE SCALE GENOMIC DNA]</scope>
    <source>
        <strain evidence="9 10">DSM 101015</strain>
    </source>
</reference>
<keyword evidence="2" id="KW-1003">Cell membrane</keyword>
<organism evidence="9 10">
    <name type="scientific">Sulfitobacter noctilucicola</name>
    <dbReference type="NCBI Taxonomy" id="1342301"/>
    <lineage>
        <taxon>Bacteria</taxon>
        <taxon>Pseudomonadati</taxon>
        <taxon>Pseudomonadota</taxon>
        <taxon>Alphaproteobacteria</taxon>
        <taxon>Rhodobacterales</taxon>
        <taxon>Roseobacteraceae</taxon>
        <taxon>Sulfitobacter</taxon>
    </lineage>
</organism>
<dbReference type="InterPro" id="IPR003399">
    <property type="entry name" value="Mce/MlaD"/>
</dbReference>
<accession>A0A7W6M4Z6</accession>
<sequence>MNDELPTVSVSPARKVFLSGASFVWLIPIAALFVALFVAWQSYNARGPLITVVFEKGAGIKSGETELRYRDVTVGVVEKVGFTQGLGQVTASIRVDKDVAPFIDSGALFWIVQPEVTAQGITGLSTVLSGVYIEGSWDEEPGVPLAQYQGSSEAPLIRPGQGGLEIAFRTVANGQLTDNAPILYKGIEVGRVGRARISQQGNFAIVEALIYEDHRQLINESTRFWDTSGFSVSIGPSGAEIDFSSIATLVGGGITFDTFVSGGGRVFDGTVFEIYPDKESARSSLFNASTVDPLEISVIFEENISGLAVEAPVELSGLKIGQVTSLSGIVDYDQFGDSRVRLKVNLSIQPARLGLPGEVTAENALTFLQSSVASGLRARLASASLLTGGLKVEMITVDDAPPARLTAAPNELPVMPTTKNETSDASATVEGVFTRINNLPIEELLNSAINFMDSAESFVSSDDLRETPGDIRGLLGELQGLVASDDVQNIPVSLNATLMRVEALVAQLEQEQVAARLSEVLEAAASAASVVETSMAGVPDLISQIEAVAAKAETLAVEDLIAEVTALIKSADAVVSAEDTVALPGALKAALDEVNGALQELRAGGAIANVNQALSAARTAADRIAVTSNELPLIVERLTGVLDSAANAASAVESSVAGVPDLVAQIEAVAAKAESLEVNELMDELTNLVRSAEAVVGTDDAVALPGSLKRALDEVNYTLQELREGGAIENVNQTLASARNAADSIAVSSKDLPQIVTRLTQLFAQAGRTIEGYNRGDELSRSAMSALRDIQKAADALASLAKTIERNPNSLLLGR</sequence>
<dbReference type="Pfam" id="PF02470">
    <property type="entry name" value="MlaD"/>
    <property type="match status" value="2"/>
</dbReference>
<protein>
    <submittedName>
        <fullName evidence="9">Paraquat-inducible protein B</fullName>
    </submittedName>
</protein>
<evidence type="ECO:0000259" key="8">
    <source>
        <dbReference type="Pfam" id="PF02470"/>
    </source>
</evidence>
<keyword evidence="6 7" id="KW-0472">Membrane</keyword>
<dbReference type="PANTHER" id="PTHR30462:SF0">
    <property type="entry name" value="INTERMEMBRANE TRANSPORT PROTEIN YEBT"/>
    <property type="match status" value="1"/>
</dbReference>
<evidence type="ECO:0000256" key="6">
    <source>
        <dbReference type="ARBA" id="ARBA00023136"/>
    </source>
</evidence>
<feature type="domain" description="Mce/MlaD" evidence="8">
    <location>
        <begin position="172"/>
        <end position="245"/>
    </location>
</feature>
<evidence type="ECO:0000256" key="1">
    <source>
        <dbReference type="ARBA" id="ARBA00004533"/>
    </source>
</evidence>
<evidence type="ECO:0000313" key="9">
    <source>
        <dbReference type="EMBL" id="MBB4172514.1"/>
    </source>
</evidence>
<dbReference type="Proteomes" id="UP000565745">
    <property type="component" value="Unassembled WGS sequence"/>
</dbReference>
<dbReference type="AlphaFoldDB" id="A0A7W6M4Z6"/>
<name>A0A7W6M4Z6_9RHOB</name>
<feature type="domain" description="Mce/MlaD" evidence="8">
    <location>
        <begin position="47"/>
        <end position="127"/>
    </location>
</feature>
<proteinExistence type="predicted"/>
<evidence type="ECO:0000313" key="10">
    <source>
        <dbReference type="Proteomes" id="UP000565745"/>
    </source>
</evidence>
<keyword evidence="3" id="KW-0997">Cell inner membrane</keyword>
<dbReference type="RefSeq" id="WP_025055394.1">
    <property type="nucleotide sequence ID" value="NZ_JACIFU010000001.1"/>
</dbReference>
<evidence type="ECO:0000256" key="5">
    <source>
        <dbReference type="ARBA" id="ARBA00022989"/>
    </source>
</evidence>
<feature type="transmembrane region" description="Helical" evidence="7">
    <location>
        <begin position="16"/>
        <end position="40"/>
    </location>
</feature>
<comment type="subcellular location">
    <subcellularLocation>
        <location evidence="1">Cell inner membrane</location>
    </subcellularLocation>
</comment>
<comment type="caution">
    <text evidence="9">The sequence shown here is derived from an EMBL/GenBank/DDBJ whole genome shotgun (WGS) entry which is preliminary data.</text>
</comment>
<evidence type="ECO:0000256" key="3">
    <source>
        <dbReference type="ARBA" id="ARBA00022519"/>
    </source>
</evidence>
<dbReference type="PANTHER" id="PTHR30462">
    <property type="entry name" value="INTERMEMBRANE TRANSPORT PROTEIN PQIB-RELATED"/>
    <property type="match status" value="1"/>
</dbReference>
<keyword evidence="10" id="KW-1185">Reference proteome</keyword>